<proteinExistence type="predicted"/>
<organism evidence="1">
    <name type="scientific">viral metagenome</name>
    <dbReference type="NCBI Taxonomy" id="1070528"/>
    <lineage>
        <taxon>unclassified sequences</taxon>
        <taxon>metagenomes</taxon>
        <taxon>organismal metagenomes</taxon>
    </lineage>
</organism>
<dbReference type="AlphaFoldDB" id="A0A6C0HWA5"/>
<name>A0A6C0HWA5_9ZZZZ</name>
<evidence type="ECO:0000313" key="1">
    <source>
        <dbReference type="EMBL" id="QHT84163.1"/>
    </source>
</evidence>
<sequence>MSISVWKTLHIMEAINKTIETYIVEFKTELQQKINILELITPQSTELERTKIRELMEYIYEYPKLSLSKKDIATNSSASSVQSHLLCIAKRSDGIQCTRKKKKNCEYCGTHAKLENANHEKSLVPQTKKMEISTEEINGIIYYIDEYDNVYHTEDILEGKENPRIIAKAKKNVDNSYLIPDFS</sequence>
<dbReference type="EMBL" id="MN740015">
    <property type="protein sequence ID" value="QHT84163.1"/>
    <property type="molecule type" value="Genomic_DNA"/>
</dbReference>
<protein>
    <submittedName>
        <fullName evidence="1">Uncharacterized protein</fullName>
    </submittedName>
</protein>
<reference evidence="1" key="1">
    <citation type="journal article" date="2020" name="Nature">
        <title>Giant virus diversity and host interactions through global metagenomics.</title>
        <authorList>
            <person name="Schulz F."/>
            <person name="Roux S."/>
            <person name="Paez-Espino D."/>
            <person name="Jungbluth S."/>
            <person name="Walsh D.A."/>
            <person name="Denef V.J."/>
            <person name="McMahon K.D."/>
            <person name="Konstantinidis K.T."/>
            <person name="Eloe-Fadrosh E.A."/>
            <person name="Kyrpides N.C."/>
            <person name="Woyke T."/>
        </authorList>
    </citation>
    <scope>NUCLEOTIDE SEQUENCE</scope>
    <source>
        <strain evidence="1">GVMAG-M-3300023184-16</strain>
    </source>
</reference>
<accession>A0A6C0HWA5</accession>